<accession>A0A410MBG5</accession>
<dbReference type="InterPro" id="IPR043128">
    <property type="entry name" value="Rev_trsase/Diguanyl_cyclase"/>
</dbReference>
<dbReference type="SUPFAM" id="SSF55073">
    <property type="entry name" value="Nucleotide cyclase"/>
    <property type="match status" value="1"/>
</dbReference>
<evidence type="ECO:0000313" key="2">
    <source>
        <dbReference type="EMBL" id="QAS52084.1"/>
    </source>
</evidence>
<dbReference type="GO" id="GO:0052621">
    <property type="term" value="F:diguanylate cyclase activity"/>
    <property type="evidence" value="ECO:0007669"/>
    <property type="project" value="TreeGrafter"/>
</dbReference>
<gene>
    <name evidence="2" type="ORF">HLI_07525</name>
</gene>
<dbReference type="PROSITE" id="PS50887">
    <property type="entry name" value="GGDEF"/>
    <property type="match status" value="1"/>
</dbReference>
<name>A0A410MBG5_9BACI</name>
<dbReference type="Pfam" id="PF00990">
    <property type="entry name" value="GGDEF"/>
    <property type="match status" value="1"/>
</dbReference>
<sequence length="311" mass="36474">MKQADSWRDLKNAFSSNLRATIPVVIDDHLEEMKGIKEFNSYIEHFPDYANNLSLTLNQSCHALFMSEDDYQAFINLYDKEAIEVGIAFAKSNYFTIELMLHLTHSTRMCSIRRVLEALSKVETNLDHSLLVERFFDITNKRQNAFFQGYIAEQNKMLKNQSITDPLTTLYNRRYFYPYIEKKLAHQKNRPITLLLIDFNNFKDINDQLGHREGDRLLKNFSELLWNIRPSFDGAFRFGGDEFVLAITDCTEAMAEKVALDLDHAIKRFHPETSISFGVIQLPAERVNVDEYLNMADKRMYENKTKRHHHQ</sequence>
<dbReference type="OrthoDB" id="9759607at2"/>
<dbReference type="RefSeq" id="WP_128524355.1">
    <property type="nucleotide sequence ID" value="NZ_CANLVY010000002.1"/>
</dbReference>
<dbReference type="InterPro" id="IPR000160">
    <property type="entry name" value="GGDEF_dom"/>
</dbReference>
<reference evidence="2 3" key="1">
    <citation type="submission" date="2018-01" db="EMBL/GenBank/DDBJ databases">
        <title>The whole genome sequencing and assembly of Halobacillus litoralis ERB031 strain.</title>
        <authorList>
            <person name="Lee S.-J."/>
            <person name="Park M.-K."/>
            <person name="Kim J.-Y."/>
            <person name="Lee Y.-J."/>
            <person name="Yi H."/>
            <person name="Bahn Y.-S."/>
            <person name="Kim J.F."/>
            <person name="Lee D.-W."/>
        </authorList>
    </citation>
    <scope>NUCLEOTIDE SEQUENCE [LARGE SCALE GENOMIC DNA]</scope>
    <source>
        <strain evidence="2 3">ERB 031</strain>
    </source>
</reference>
<dbReference type="GO" id="GO:0005886">
    <property type="term" value="C:plasma membrane"/>
    <property type="evidence" value="ECO:0007669"/>
    <property type="project" value="TreeGrafter"/>
</dbReference>
<protein>
    <recommendedName>
        <fullName evidence="1">GGDEF domain-containing protein</fullName>
    </recommendedName>
</protein>
<dbReference type="GO" id="GO:0043709">
    <property type="term" value="P:cell adhesion involved in single-species biofilm formation"/>
    <property type="evidence" value="ECO:0007669"/>
    <property type="project" value="TreeGrafter"/>
</dbReference>
<dbReference type="CDD" id="cd01949">
    <property type="entry name" value="GGDEF"/>
    <property type="match status" value="1"/>
</dbReference>
<dbReference type="InterPro" id="IPR050469">
    <property type="entry name" value="Diguanylate_Cyclase"/>
</dbReference>
<dbReference type="SMART" id="SM00267">
    <property type="entry name" value="GGDEF"/>
    <property type="match status" value="1"/>
</dbReference>
<proteinExistence type="predicted"/>
<dbReference type="PANTHER" id="PTHR45138:SF6">
    <property type="entry name" value="DIGUANYLATE CYCLASE DGCN"/>
    <property type="match status" value="1"/>
</dbReference>
<feature type="domain" description="GGDEF" evidence="1">
    <location>
        <begin position="190"/>
        <end position="311"/>
    </location>
</feature>
<dbReference type="NCBIfam" id="TIGR00254">
    <property type="entry name" value="GGDEF"/>
    <property type="match status" value="1"/>
</dbReference>
<evidence type="ECO:0000313" key="3">
    <source>
        <dbReference type="Proteomes" id="UP000287756"/>
    </source>
</evidence>
<evidence type="ECO:0000259" key="1">
    <source>
        <dbReference type="PROSITE" id="PS50887"/>
    </source>
</evidence>
<dbReference type="PANTHER" id="PTHR45138">
    <property type="entry name" value="REGULATORY COMPONENTS OF SENSORY TRANSDUCTION SYSTEM"/>
    <property type="match status" value="1"/>
</dbReference>
<dbReference type="AlphaFoldDB" id="A0A410MBG5"/>
<organism evidence="2 3">
    <name type="scientific">Halobacillus litoralis</name>
    <dbReference type="NCBI Taxonomy" id="45668"/>
    <lineage>
        <taxon>Bacteria</taxon>
        <taxon>Bacillati</taxon>
        <taxon>Bacillota</taxon>
        <taxon>Bacilli</taxon>
        <taxon>Bacillales</taxon>
        <taxon>Bacillaceae</taxon>
        <taxon>Halobacillus</taxon>
    </lineage>
</organism>
<dbReference type="Gene3D" id="3.30.70.270">
    <property type="match status" value="1"/>
</dbReference>
<dbReference type="EMBL" id="CP026118">
    <property type="protein sequence ID" value="QAS52084.1"/>
    <property type="molecule type" value="Genomic_DNA"/>
</dbReference>
<dbReference type="KEGG" id="hli:HLI_07525"/>
<dbReference type="InterPro" id="IPR029787">
    <property type="entry name" value="Nucleotide_cyclase"/>
</dbReference>
<dbReference type="GO" id="GO:1902201">
    <property type="term" value="P:negative regulation of bacterial-type flagellum-dependent cell motility"/>
    <property type="evidence" value="ECO:0007669"/>
    <property type="project" value="TreeGrafter"/>
</dbReference>
<dbReference type="Proteomes" id="UP000287756">
    <property type="component" value="Chromosome"/>
</dbReference>